<reference evidence="1 2" key="1">
    <citation type="submission" date="2024-03" db="EMBL/GenBank/DDBJ databases">
        <title>Actinomycetospora sp. OC33-EN08, a novel actinomycete isolated from wild orchid (Aerides multiflora).</title>
        <authorList>
            <person name="Suriyachadkun C."/>
        </authorList>
    </citation>
    <scope>NUCLEOTIDE SEQUENCE [LARGE SCALE GENOMIC DNA]</scope>
    <source>
        <strain evidence="1 2">OC33-EN08</strain>
    </source>
</reference>
<keyword evidence="2" id="KW-1185">Reference proteome</keyword>
<gene>
    <name evidence="1" type="ORF">WCD74_11635</name>
</gene>
<evidence type="ECO:0000313" key="2">
    <source>
        <dbReference type="Proteomes" id="UP001385809"/>
    </source>
</evidence>
<name>A0ABU8MM98_9PSEU</name>
<protein>
    <recommendedName>
        <fullName evidence="3">Zinc-binding domain-containing protein</fullName>
    </recommendedName>
</protein>
<accession>A0ABU8MM98</accession>
<evidence type="ECO:0000313" key="1">
    <source>
        <dbReference type="EMBL" id="MEJ2868419.1"/>
    </source>
</evidence>
<dbReference type="Proteomes" id="UP001385809">
    <property type="component" value="Unassembled WGS sequence"/>
</dbReference>
<proteinExistence type="predicted"/>
<sequence>MRSYGRGFVTAVDPYRDNGPDEDGDVRCRGCGLVFPGFDELRAAGLLAYPERCRGCREEDRLREGVGGPSKAALAVLGAWNGPRGSPGAVR</sequence>
<dbReference type="RefSeq" id="WP_337695003.1">
    <property type="nucleotide sequence ID" value="NZ_JBBEGN010000004.1"/>
</dbReference>
<evidence type="ECO:0008006" key="3">
    <source>
        <dbReference type="Google" id="ProtNLM"/>
    </source>
</evidence>
<dbReference type="EMBL" id="JBBEGN010000004">
    <property type="protein sequence ID" value="MEJ2868419.1"/>
    <property type="molecule type" value="Genomic_DNA"/>
</dbReference>
<organism evidence="1 2">
    <name type="scientific">Actinomycetospora aurantiaca</name>
    <dbReference type="NCBI Taxonomy" id="3129233"/>
    <lineage>
        <taxon>Bacteria</taxon>
        <taxon>Bacillati</taxon>
        <taxon>Actinomycetota</taxon>
        <taxon>Actinomycetes</taxon>
        <taxon>Pseudonocardiales</taxon>
        <taxon>Pseudonocardiaceae</taxon>
        <taxon>Actinomycetospora</taxon>
    </lineage>
</organism>
<comment type="caution">
    <text evidence="1">The sequence shown here is derived from an EMBL/GenBank/DDBJ whole genome shotgun (WGS) entry which is preliminary data.</text>
</comment>